<evidence type="ECO:0000256" key="3">
    <source>
        <dbReference type="ARBA" id="ARBA00022692"/>
    </source>
</evidence>
<reference evidence="8" key="1">
    <citation type="submission" date="2016-10" db="EMBL/GenBank/DDBJ databases">
        <authorList>
            <person name="Varghese N."/>
            <person name="Submissions S."/>
        </authorList>
    </citation>
    <scope>NUCLEOTIDE SEQUENCE [LARGE SCALE GENOMIC DNA]</scope>
    <source>
        <strain evidence="8">CGMCC 1.10658</strain>
    </source>
</reference>
<dbReference type="Proteomes" id="UP000199305">
    <property type="component" value="Unassembled WGS sequence"/>
</dbReference>
<evidence type="ECO:0000256" key="4">
    <source>
        <dbReference type="ARBA" id="ARBA00022989"/>
    </source>
</evidence>
<proteinExistence type="predicted"/>
<keyword evidence="3 6" id="KW-0812">Transmembrane</keyword>
<organism evidence="7 8">
    <name type="scientific">Microbulbifer yueqingensis</name>
    <dbReference type="NCBI Taxonomy" id="658219"/>
    <lineage>
        <taxon>Bacteria</taxon>
        <taxon>Pseudomonadati</taxon>
        <taxon>Pseudomonadota</taxon>
        <taxon>Gammaproteobacteria</taxon>
        <taxon>Cellvibrionales</taxon>
        <taxon>Microbulbiferaceae</taxon>
        <taxon>Microbulbifer</taxon>
    </lineage>
</organism>
<dbReference type="GO" id="GO:0005886">
    <property type="term" value="C:plasma membrane"/>
    <property type="evidence" value="ECO:0007669"/>
    <property type="project" value="UniProtKB-SubCell"/>
</dbReference>
<sequence length="120" mass="12958">MYKPPVLLIAAVQLLLVSLAGAVLHFGGRPVTALSVWIGGALCALPNAYFGYRAFRHRGARAAHRVVESFYRAETGKFILTLAGFAAVFAVVRPLDAAALFISYGSCVVLQWLLVARLVR</sequence>
<dbReference type="RefSeq" id="WP_091514001.1">
    <property type="nucleotide sequence ID" value="NZ_FNFH01000004.1"/>
</dbReference>
<accession>A0A1G9BTD6</accession>
<dbReference type="Pfam" id="PF03899">
    <property type="entry name" value="ATP-synt_I"/>
    <property type="match status" value="1"/>
</dbReference>
<dbReference type="AlphaFoldDB" id="A0A1G9BTD6"/>
<evidence type="ECO:0000256" key="1">
    <source>
        <dbReference type="ARBA" id="ARBA00004651"/>
    </source>
</evidence>
<evidence type="ECO:0000313" key="8">
    <source>
        <dbReference type="Proteomes" id="UP000199305"/>
    </source>
</evidence>
<feature type="transmembrane region" description="Helical" evidence="6">
    <location>
        <begin position="75"/>
        <end position="92"/>
    </location>
</feature>
<keyword evidence="5 6" id="KW-0472">Membrane</keyword>
<protein>
    <submittedName>
        <fullName evidence="7">ATP synthase protein I</fullName>
    </submittedName>
</protein>
<feature type="transmembrane region" description="Helical" evidence="6">
    <location>
        <begin position="98"/>
        <end position="119"/>
    </location>
</feature>
<dbReference type="STRING" id="658219.SAMN05216212_2350"/>
<gene>
    <name evidence="7" type="ORF">SAMN05216212_2350</name>
</gene>
<keyword evidence="8" id="KW-1185">Reference proteome</keyword>
<keyword evidence="2" id="KW-1003">Cell membrane</keyword>
<comment type="subcellular location">
    <subcellularLocation>
        <location evidence="1">Cell membrane</location>
        <topology evidence="1">Multi-pass membrane protein</topology>
    </subcellularLocation>
</comment>
<dbReference type="EMBL" id="FNFH01000004">
    <property type="protein sequence ID" value="SDK42444.1"/>
    <property type="molecule type" value="Genomic_DNA"/>
</dbReference>
<dbReference type="OrthoDB" id="5702716at2"/>
<name>A0A1G9BTD6_9GAMM</name>
<evidence type="ECO:0000256" key="5">
    <source>
        <dbReference type="ARBA" id="ARBA00023136"/>
    </source>
</evidence>
<feature type="transmembrane region" description="Helical" evidence="6">
    <location>
        <begin position="32"/>
        <end position="55"/>
    </location>
</feature>
<evidence type="ECO:0000256" key="6">
    <source>
        <dbReference type="SAM" id="Phobius"/>
    </source>
</evidence>
<keyword evidence="4 6" id="KW-1133">Transmembrane helix</keyword>
<evidence type="ECO:0000313" key="7">
    <source>
        <dbReference type="EMBL" id="SDK42444.1"/>
    </source>
</evidence>
<evidence type="ECO:0000256" key="2">
    <source>
        <dbReference type="ARBA" id="ARBA00022475"/>
    </source>
</evidence>
<dbReference type="InterPro" id="IPR005598">
    <property type="entry name" value="ATP_synth_I"/>
</dbReference>